<feature type="region of interest" description="Disordered" evidence="4">
    <location>
        <begin position="66"/>
        <end position="129"/>
    </location>
</feature>
<evidence type="ECO:0000256" key="3">
    <source>
        <dbReference type="ARBA" id="ARBA00023187"/>
    </source>
</evidence>
<feature type="compositionally biased region" description="Basic and acidic residues" evidence="4">
    <location>
        <begin position="70"/>
        <end position="88"/>
    </location>
</feature>
<dbReference type="PANTHER" id="PTHR12718">
    <property type="entry name" value="CELL CYCLE CONTROL PROTEIN CWF15"/>
    <property type="match status" value="1"/>
</dbReference>
<dbReference type="GO" id="GO:0045292">
    <property type="term" value="P:mRNA cis splicing, via spliceosome"/>
    <property type="evidence" value="ECO:0007669"/>
    <property type="project" value="TreeGrafter"/>
</dbReference>
<dbReference type="OrthoDB" id="30179at2759"/>
<keyword evidence="6" id="KW-1185">Reference proteome</keyword>
<keyword evidence="3" id="KW-0508">mRNA splicing</keyword>
<dbReference type="InParanoid" id="D8M528"/>
<feature type="region of interest" description="Disordered" evidence="4">
    <location>
        <begin position="1"/>
        <end position="28"/>
    </location>
</feature>
<dbReference type="Pfam" id="PF04889">
    <property type="entry name" value="Cwf_Cwc_15"/>
    <property type="match status" value="1"/>
</dbReference>
<evidence type="ECO:0000256" key="4">
    <source>
        <dbReference type="SAM" id="MobiDB-lite"/>
    </source>
</evidence>
<accession>D8M528</accession>
<comment type="similarity">
    <text evidence="1">Belongs to the CWC15 family.</text>
</comment>
<dbReference type="GO" id="GO:0071013">
    <property type="term" value="C:catalytic step 2 spliceosome"/>
    <property type="evidence" value="ECO:0007669"/>
    <property type="project" value="TreeGrafter"/>
</dbReference>
<dbReference type="GeneID" id="24920218"/>
<evidence type="ECO:0000256" key="2">
    <source>
        <dbReference type="ARBA" id="ARBA00022664"/>
    </source>
</evidence>
<gene>
    <name evidence="5" type="ORF">GSBLH_T00003099001</name>
</gene>
<dbReference type="GO" id="GO:0003723">
    <property type="term" value="F:RNA binding"/>
    <property type="evidence" value="ECO:0007669"/>
    <property type="project" value="TreeGrafter"/>
</dbReference>
<protein>
    <submittedName>
        <fullName evidence="5">Cwf15/Cwc15 cell cycle control protein</fullName>
    </submittedName>
</protein>
<organism evidence="5">
    <name type="scientific">Blastocystis hominis</name>
    <dbReference type="NCBI Taxonomy" id="12968"/>
    <lineage>
        <taxon>Eukaryota</taxon>
        <taxon>Sar</taxon>
        <taxon>Stramenopiles</taxon>
        <taxon>Bigyra</taxon>
        <taxon>Opalozoa</taxon>
        <taxon>Opalinata</taxon>
        <taxon>Blastocystidae</taxon>
        <taxon>Blastocystis</taxon>
    </lineage>
</organism>
<dbReference type="PANTHER" id="PTHR12718:SF2">
    <property type="entry name" value="SPLICEOSOME-ASSOCIATED PROTEIN CWC15 HOMOLOG"/>
    <property type="match status" value="1"/>
</dbReference>
<dbReference type="Proteomes" id="UP000008312">
    <property type="component" value="Unassembled WGS sequence"/>
</dbReference>
<proteinExistence type="inferred from homology"/>
<name>D8M528_BLAHO</name>
<dbReference type="RefSeq" id="XP_012897227.1">
    <property type="nucleotide sequence ID" value="XM_013041773.1"/>
</dbReference>
<feature type="compositionally biased region" description="Acidic residues" evidence="4">
    <location>
        <begin position="102"/>
        <end position="127"/>
    </location>
</feature>
<evidence type="ECO:0000256" key="1">
    <source>
        <dbReference type="ARBA" id="ARBA00006644"/>
    </source>
</evidence>
<evidence type="ECO:0000313" key="6">
    <source>
        <dbReference type="Proteomes" id="UP000008312"/>
    </source>
</evidence>
<reference evidence="5" key="1">
    <citation type="submission" date="2010-02" db="EMBL/GenBank/DDBJ databases">
        <title>Sequencing and annotation of the Blastocystis hominis genome.</title>
        <authorList>
            <person name="Wincker P."/>
        </authorList>
    </citation>
    <scope>NUCLEOTIDE SEQUENCE</scope>
    <source>
        <strain evidence="5">Singapore isolate B</strain>
    </source>
</reference>
<dbReference type="InterPro" id="IPR006973">
    <property type="entry name" value="Cwf_Cwc_15"/>
</dbReference>
<dbReference type="AlphaFoldDB" id="D8M528"/>
<dbReference type="EMBL" id="FN668656">
    <property type="protein sequence ID" value="CBK23179.2"/>
    <property type="molecule type" value="Genomic_DNA"/>
</dbReference>
<sequence>MSTAHKPTWTPAAGRGTGNGAISSSGYLTGGGRWARSLKCRQFEYALLGKGSSRTFEVENEVEVIPEVKPPQDIKPKEKEEDEVKKELPVVLQKPEPKVNDDFGDFDDSDESDSEESSSESDSEDDTALLMKELERVKKEKELAKQKEEEEKAQMEAALNREEMIHSNPLLFNTGDTLKRRWDDDVVFRNQGKTEKRPKRFINDTIRNDFHVNFMNTVFRQ</sequence>
<evidence type="ECO:0000313" key="5">
    <source>
        <dbReference type="EMBL" id="CBK23179.2"/>
    </source>
</evidence>
<keyword evidence="2" id="KW-0507">mRNA processing</keyword>